<evidence type="ECO:0000313" key="2">
    <source>
        <dbReference type="Proteomes" id="UP000799438"/>
    </source>
</evidence>
<accession>A0A6A6BDF6</accession>
<protein>
    <submittedName>
        <fullName evidence="1">Uncharacterized protein</fullName>
    </submittedName>
</protein>
<evidence type="ECO:0000313" key="1">
    <source>
        <dbReference type="EMBL" id="KAF2141628.1"/>
    </source>
</evidence>
<keyword evidence="2" id="KW-1185">Reference proteome</keyword>
<dbReference type="RefSeq" id="XP_033397340.1">
    <property type="nucleotide sequence ID" value="XM_033543518.1"/>
</dbReference>
<name>A0A6A6BDF6_9PEZI</name>
<sequence>MPQHLGYGFEIPLLTLPSHAQHPPRHPHTRRLPGWGGCTLLLSERFRPQSGCRALAVPGGLLDVRWKDRISGFLRPHSGVRVVASGQTPGGLIMRGRDETARPASRHSIQTVWATSGGGVEPKRAWLPPFQQHHQGIGMVGSWKCAVSPPTRPGSYPFRNARQIRSPTIRRTARQLCLRRRSTNNGKMLFG</sequence>
<reference evidence="1" key="1">
    <citation type="journal article" date="2020" name="Stud. Mycol.">
        <title>101 Dothideomycetes genomes: a test case for predicting lifestyles and emergence of pathogens.</title>
        <authorList>
            <person name="Haridas S."/>
            <person name="Albert R."/>
            <person name="Binder M."/>
            <person name="Bloem J."/>
            <person name="Labutti K."/>
            <person name="Salamov A."/>
            <person name="Andreopoulos B."/>
            <person name="Baker S."/>
            <person name="Barry K."/>
            <person name="Bills G."/>
            <person name="Bluhm B."/>
            <person name="Cannon C."/>
            <person name="Castanera R."/>
            <person name="Culley D."/>
            <person name="Daum C."/>
            <person name="Ezra D."/>
            <person name="Gonzalez J."/>
            <person name="Henrissat B."/>
            <person name="Kuo A."/>
            <person name="Liang C."/>
            <person name="Lipzen A."/>
            <person name="Lutzoni F."/>
            <person name="Magnuson J."/>
            <person name="Mondo S."/>
            <person name="Nolan M."/>
            <person name="Ohm R."/>
            <person name="Pangilinan J."/>
            <person name="Park H.-J."/>
            <person name="Ramirez L."/>
            <person name="Alfaro M."/>
            <person name="Sun H."/>
            <person name="Tritt A."/>
            <person name="Yoshinaga Y."/>
            <person name="Zwiers L.-H."/>
            <person name="Turgeon B."/>
            <person name="Goodwin S."/>
            <person name="Spatafora J."/>
            <person name="Crous P."/>
            <person name="Grigoriev I."/>
        </authorList>
    </citation>
    <scope>NUCLEOTIDE SEQUENCE</scope>
    <source>
        <strain evidence="1">CBS 121167</strain>
    </source>
</reference>
<dbReference type="AlphaFoldDB" id="A0A6A6BDF6"/>
<dbReference type="Proteomes" id="UP000799438">
    <property type="component" value="Unassembled WGS sequence"/>
</dbReference>
<gene>
    <name evidence="1" type="ORF">K452DRAFT_31209</name>
</gene>
<proteinExistence type="predicted"/>
<dbReference type="EMBL" id="ML995486">
    <property type="protein sequence ID" value="KAF2141628.1"/>
    <property type="molecule type" value="Genomic_DNA"/>
</dbReference>
<organism evidence="1 2">
    <name type="scientific">Aplosporella prunicola CBS 121167</name>
    <dbReference type="NCBI Taxonomy" id="1176127"/>
    <lineage>
        <taxon>Eukaryota</taxon>
        <taxon>Fungi</taxon>
        <taxon>Dikarya</taxon>
        <taxon>Ascomycota</taxon>
        <taxon>Pezizomycotina</taxon>
        <taxon>Dothideomycetes</taxon>
        <taxon>Dothideomycetes incertae sedis</taxon>
        <taxon>Botryosphaeriales</taxon>
        <taxon>Aplosporellaceae</taxon>
        <taxon>Aplosporella</taxon>
    </lineage>
</organism>
<dbReference type="GeneID" id="54301015"/>